<feature type="binding site" evidence="7">
    <location>
        <position position="223"/>
    </location>
    <ligand>
        <name>ATP</name>
        <dbReference type="ChEBI" id="CHEBI:30616"/>
    </ligand>
</feature>
<dbReference type="EnsemblPlants" id="OB11G27510.1">
    <property type="protein sequence ID" value="OB11G27510.1"/>
    <property type="gene ID" value="OB11G27510"/>
</dbReference>
<feature type="chain" id="PRO_5003775013" description="Protein kinase domain-containing protein" evidence="8">
    <location>
        <begin position="26"/>
        <end position="365"/>
    </location>
</feature>
<dbReference type="Proteomes" id="UP000006038">
    <property type="component" value="Chromosome 11"/>
</dbReference>
<dbReference type="InterPro" id="IPR017441">
    <property type="entry name" value="Protein_kinase_ATP_BS"/>
</dbReference>
<reference evidence="10" key="1">
    <citation type="journal article" date="2013" name="Nat. Commun.">
        <title>Whole-genome sequencing of Oryza brachyantha reveals mechanisms underlying Oryza genome evolution.</title>
        <authorList>
            <person name="Chen J."/>
            <person name="Huang Q."/>
            <person name="Gao D."/>
            <person name="Wang J."/>
            <person name="Lang Y."/>
            <person name="Liu T."/>
            <person name="Li B."/>
            <person name="Bai Z."/>
            <person name="Luis Goicoechea J."/>
            <person name="Liang C."/>
            <person name="Chen C."/>
            <person name="Zhang W."/>
            <person name="Sun S."/>
            <person name="Liao Y."/>
            <person name="Zhang X."/>
            <person name="Yang L."/>
            <person name="Song C."/>
            <person name="Wang M."/>
            <person name="Shi J."/>
            <person name="Liu G."/>
            <person name="Liu J."/>
            <person name="Zhou H."/>
            <person name="Zhou W."/>
            <person name="Yu Q."/>
            <person name="An N."/>
            <person name="Chen Y."/>
            <person name="Cai Q."/>
            <person name="Wang B."/>
            <person name="Liu B."/>
            <person name="Min J."/>
            <person name="Huang Y."/>
            <person name="Wu H."/>
            <person name="Li Z."/>
            <person name="Zhang Y."/>
            <person name="Yin Y."/>
            <person name="Song W."/>
            <person name="Jiang J."/>
            <person name="Jackson S.A."/>
            <person name="Wing R.A."/>
            <person name="Wang J."/>
            <person name="Chen M."/>
        </authorList>
    </citation>
    <scope>NUCLEOTIDE SEQUENCE [LARGE SCALE GENOMIC DNA]</scope>
    <source>
        <strain evidence="10">cv. IRGC 101232</strain>
    </source>
</reference>
<keyword evidence="11" id="KW-1185">Reference proteome</keyword>
<keyword evidence="2 8" id="KW-0732">Signal</keyword>
<feature type="signal peptide" evidence="8">
    <location>
        <begin position="1"/>
        <end position="25"/>
    </location>
</feature>
<proteinExistence type="predicted"/>
<dbReference type="GO" id="GO:0005524">
    <property type="term" value="F:ATP binding"/>
    <property type="evidence" value="ECO:0007669"/>
    <property type="project" value="UniProtKB-UniRule"/>
</dbReference>
<dbReference type="InterPro" id="IPR025287">
    <property type="entry name" value="WAK_GUB"/>
</dbReference>
<dbReference type="HOGENOM" id="CLU_759478_0_0_1"/>
<dbReference type="InterPro" id="IPR020635">
    <property type="entry name" value="Tyr_kinase_cat_dom"/>
</dbReference>
<organism evidence="10">
    <name type="scientific">Oryza brachyantha</name>
    <name type="common">malo sina</name>
    <dbReference type="NCBI Taxonomy" id="4533"/>
    <lineage>
        <taxon>Eukaryota</taxon>
        <taxon>Viridiplantae</taxon>
        <taxon>Streptophyta</taxon>
        <taxon>Embryophyta</taxon>
        <taxon>Tracheophyta</taxon>
        <taxon>Spermatophyta</taxon>
        <taxon>Magnoliopsida</taxon>
        <taxon>Liliopsida</taxon>
        <taxon>Poales</taxon>
        <taxon>Poaceae</taxon>
        <taxon>BOP clade</taxon>
        <taxon>Oryzoideae</taxon>
        <taxon>Oryzeae</taxon>
        <taxon>Oryzinae</taxon>
        <taxon>Oryza</taxon>
    </lineage>
</organism>
<dbReference type="InterPro" id="IPR011009">
    <property type="entry name" value="Kinase-like_dom_sf"/>
</dbReference>
<name>J3NAB5_ORYBR</name>
<dbReference type="Gramene" id="OB11G27510.1">
    <property type="protein sequence ID" value="OB11G27510.1"/>
    <property type="gene ID" value="OB11G27510"/>
</dbReference>
<comment type="subcellular location">
    <subcellularLocation>
        <location evidence="1">Membrane</location>
        <topology evidence="1">Single-pass type I membrane protein</topology>
    </subcellularLocation>
</comment>
<evidence type="ECO:0000256" key="6">
    <source>
        <dbReference type="ARBA" id="ARBA00023180"/>
    </source>
</evidence>
<dbReference type="Gene3D" id="1.10.510.10">
    <property type="entry name" value="Transferase(Phosphotransferase) domain 1"/>
    <property type="match status" value="1"/>
</dbReference>
<dbReference type="SMART" id="SM00219">
    <property type="entry name" value="TyrKc"/>
    <property type="match status" value="1"/>
</dbReference>
<dbReference type="PANTHER" id="PTHR27005">
    <property type="entry name" value="WALL-ASSOCIATED RECEPTOR KINASE-LIKE 21"/>
    <property type="match status" value="1"/>
</dbReference>
<sequence length="365" mass="41218">MQHVLWQLLVAALPAVAMFSPVVAAAAAPSTLLQRRPGCPSKCGEVEIPYPFGIGDGCAWPGFTVDCNQSFSLPRPYYGNIEIIHISLDAGEMRIYASSRGLRLVQLIQHHRLFSDVAAQRHRVTVPGRSEEKRVHGHWLRNGGMARGQGRRSYLTRCITTCIWKRRQVYINNGGQLLKGMEIVQFKENILEKITENRKTWIGEGFFGEVYKGTHDNQPVAVKYSKAKRKARMLSKVMMRNKSQNVLQNAFYWSRVPSQDSSQEPGQEIVDDLRVQSQLHHENVVRLIGCCIETEEPTLVLEFLPKGSLEKMLHGSERQPLSLLQRLNIAIGSVEALSYMHNYPPKASSMEMSSQPTSFLMKTLS</sequence>
<evidence type="ECO:0000313" key="10">
    <source>
        <dbReference type="EnsemblPlants" id="OB11G27510.1"/>
    </source>
</evidence>
<dbReference type="GO" id="GO:0030247">
    <property type="term" value="F:polysaccharide binding"/>
    <property type="evidence" value="ECO:0007669"/>
    <property type="project" value="InterPro"/>
</dbReference>
<evidence type="ECO:0000256" key="5">
    <source>
        <dbReference type="ARBA" id="ARBA00023157"/>
    </source>
</evidence>
<evidence type="ECO:0000256" key="4">
    <source>
        <dbReference type="ARBA" id="ARBA00022840"/>
    </source>
</evidence>
<keyword evidence="4 7" id="KW-0067">ATP-binding</keyword>
<evidence type="ECO:0000259" key="9">
    <source>
        <dbReference type="PROSITE" id="PS50011"/>
    </source>
</evidence>
<accession>J3NAB5</accession>
<dbReference type="GO" id="GO:0007166">
    <property type="term" value="P:cell surface receptor signaling pathway"/>
    <property type="evidence" value="ECO:0007669"/>
    <property type="project" value="InterPro"/>
</dbReference>
<evidence type="ECO:0000256" key="7">
    <source>
        <dbReference type="PROSITE-ProRule" id="PRU10141"/>
    </source>
</evidence>
<dbReference type="Pfam" id="PF07714">
    <property type="entry name" value="PK_Tyr_Ser-Thr"/>
    <property type="match status" value="1"/>
</dbReference>
<dbReference type="GO" id="GO:0004674">
    <property type="term" value="F:protein serine/threonine kinase activity"/>
    <property type="evidence" value="ECO:0007669"/>
    <property type="project" value="TreeGrafter"/>
</dbReference>
<dbReference type="AlphaFoldDB" id="J3NAB5"/>
<evidence type="ECO:0000256" key="3">
    <source>
        <dbReference type="ARBA" id="ARBA00022741"/>
    </source>
</evidence>
<dbReference type="PANTHER" id="PTHR27005:SF162">
    <property type="entry name" value="OS11G0691500 PROTEIN"/>
    <property type="match status" value="1"/>
</dbReference>
<feature type="domain" description="Protein kinase" evidence="9">
    <location>
        <begin position="196"/>
        <end position="365"/>
    </location>
</feature>
<dbReference type="InterPro" id="IPR000719">
    <property type="entry name" value="Prot_kinase_dom"/>
</dbReference>
<evidence type="ECO:0000256" key="1">
    <source>
        <dbReference type="ARBA" id="ARBA00004479"/>
    </source>
</evidence>
<keyword evidence="3 7" id="KW-0547">Nucleotide-binding</keyword>
<dbReference type="InterPro" id="IPR001245">
    <property type="entry name" value="Ser-Thr/Tyr_kinase_cat_dom"/>
</dbReference>
<protein>
    <recommendedName>
        <fullName evidence="9">Protein kinase domain-containing protein</fullName>
    </recommendedName>
</protein>
<evidence type="ECO:0000256" key="8">
    <source>
        <dbReference type="SAM" id="SignalP"/>
    </source>
</evidence>
<reference evidence="10" key="2">
    <citation type="submission" date="2013-04" db="UniProtKB">
        <authorList>
            <consortium name="EnsemblPlants"/>
        </authorList>
    </citation>
    <scope>IDENTIFICATION</scope>
</reference>
<dbReference type="SUPFAM" id="SSF56112">
    <property type="entry name" value="Protein kinase-like (PK-like)"/>
    <property type="match status" value="1"/>
</dbReference>
<keyword evidence="6" id="KW-0325">Glycoprotein</keyword>
<keyword evidence="5" id="KW-1015">Disulfide bond</keyword>
<dbReference type="Pfam" id="PF13947">
    <property type="entry name" value="GUB_WAK_bind"/>
    <property type="match status" value="1"/>
</dbReference>
<dbReference type="GO" id="GO:0004713">
    <property type="term" value="F:protein tyrosine kinase activity"/>
    <property type="evidence" value="ECO:0007669"/>
    <property type="project" value="InterPro"/>
</dbReference>
<dbReference type="PROSITE" id="PS50011">
    <property type="entry name" value="PROTEIN_KINASE_DOM"/>
    <property type="match status" value="1"/>
</dbReference>
<evidence type="ECO:0000256" key="2">
    <source>
        <dbReference type="ARBA" id="ARBA00022729"/>
    </source>
</evidence>
<dbReference type="GO" id="GO:0005886">
    <property type="term" value="C:plasma membrane"/>
    <property type="evidence" value="ECO:0007669"/>
    <property type="project" value="TreeGrafter"/>
</dbReference>
<dbReference type="PROSITE" id="PS00107">
    <property type="entry name" value="PROTEIN_KINASE_ATP"/>
    <property type="match status" value="1"/>
</dbReference>
<evidence type="ECO:0000313" key="11">
    <source>
        <dbReference type="Proteomes" id="UP000006038"/>
    </source>
</evidence>
<dbReference type="InterPro" id="IPR045274">
    <property type="entry name" value="WAK-like"/>
</dbReference>